<dbReference type="GO" id="GO:0009251">
    <property type="term" value="P:glucan catabolic process"/>
    <property type="evidence" value="ECO:0007669"/>
    <property type="project" value="TreeGrafter"/>
</dbReference>
<feature type="domain" description="Fibronectin type III-like" evidence="4">
    <location>
        <begin position="739"/>
        <end position="814"/>
    </location>
</feature>
<evidence type="ECO:0000259" key="4">
    <source>
        <dbReference type="SMART" id="SM01217"/>
    </source>
</evidence>
<dbReference type="InterPro" id="IPR001764">
    <property type="entry name" value="Glyco_hydro_3_N"/>
</dbReference>
<keyword evidence="6" id="KW-1185">Reference proteome</keyword>
<dbReference type="InterPro" id="IPR026891">
    <property type="entry name" value="Fn3-like"/>
</dbReference>
<reference evidence="5 6" key="1">
    <citation type="journal article" date="2015" name="Stand. Genomic Sci.">
        <title>Genomic Encyclopedia of Bacterial and Archaeal Type Strains, Phase III: the genomes of soil and plant-associated and newly described type strains.</title>
        <authorList>
            <person name="Whitman W.B."/>
            <person name="Woyke T."/>
            <person name="Klenk H.P."/>
            <person name="Zhou Y."/>
            <person name="Lilburn T.G."/>
            <person name="Beck B.J."/>
            <person name="De Vos P."/>
            <person name="Vandamme P."/>
            <person name="Eisen J.A."/>
            <person name="Garrity G."/>
            <person name="Hugenholtz P."/>
            <person name="Kyrpides N.C."/>
        </authorList>
    </citation>
    <scope>NUCLEOTIDE SEQUENCE [LARGE SCALE GENOMIC DNA]</scope>
    <source>
        <strain evidence="5 6">CGMCC 1.10136</strain>
    </source>
</reference>
<dbReference type="Gene3D" id="3.40.50.1700">
    <property type="entry name" value="Glycoside hydrolase family 3 C-terminal domain"/>
    <property type="match status" value="1"/>
</dbReference>
<dbReference type="SUPFAM" id="SSF52279">
    <property type="entry name" value="Beta-D-glucan exohydrolase, C-terminal domain"/>
    <property type="match status" value="1"/>
</dbReference>
<dbReference type="PANTHER" id="PTHR42715:SF10">
    <property type="entry name" value="BETA-GLUCOSIDASE"/>
    <property type="match status" value="1"/>
</dbReference>
<dbReference type="InterPro" id="IPR013783">
    <property type="entry name" value="Ig-like_fold"/>
</dbReference>
<accession>A0A562LYR7</accession>
<dbReference type="EMBL" id="VLKP01000003">
    <property type="protein sequence ID" value="TWI12781.1"/>
    <property type="molecule type" value="Genomic_DNA"/>
</dbReference>
<evidence type="ECO:0000256" key="2">
    <source>
        <dbReference type="ARBA" id="ARBA00022801"/>
    </source>
</evidence>
<dbReference type="SUPFAM" id="SSF51445">
    <property type="entry name" value="(Trans)glycosidases"/>
    <property type="match status" value="1"/>
</dbReference>
<evidence type="ECO:0000256" key="1">
    <source>
        <dbReference type="ARBA" id="ARBA00005336"/>
    </source>
</evidence>
<dbReference type="Proteomes" id="UP000316471">
    <property type="component" value="Unassembled WGS sequence"/>
</dbReference>
<comment type="caution">
    <text evidence="5">The sequence shown here is derived from an EMBL/GenBank/DDBJ whole genome shotgun (WGS) entry which is preliminary data.</text>
</comment>
<name>A0A562LYR7_9GAMM</name>
<organism evidence="5 6">
    <name type="scientific">Aerolutibacter ruishenii</name>
    <dbReference type="NCBI Taxonomy" id="686800"/>
    <lineage>
        <taxon>Bacteria</taxon>
        <taxon>Pseudomonadati</taxon>
        <taxon>Pseudomonadota</taxon>
        <taxon>Gammaproteobacteria</taxon>
        <taxon>Lysobacterales</taxon>
        <taxon>Lysobacteraceae</taxon>
        <taxon>Aerolutibacter</taxon>
    </lineage>
</organism>
<dbReference type="InterPro" id="IPR036881">
    <property type="entry name" value="Glyco_hydro_3_C_sf"/>
</dbReference>
<feature type="signal peptide" evidence="3">
    <location>
        <begin position="1"/>
        <end position="27"/>
    </location>
</feature>
<dbReference type="PANTHER" id="PTHR42715">
    <property type="entry name" value="BETA-GLUCOSIDASE"/>
    <property type="match status" value="1"/>
</dbReference>
<evidence type="ECO:0000313" key="6">
    <source>
        <dbReference type="Proteomes" id="UP000316471"/>
    </source>
</evidence>
<dbReference type="InterPro" id="IPR036962">
    <property type="entry name" value="Glyco_hydro_3_N_sf"/>
</dbReference>
<dbReference type="InterPro" id="IPR002772">
    <property type="entry name" value="Glyco_hydro_3_C"/>
</dbReference>
<protein>
    <submittedName>
        <fullName evidence="5">Beta-glucosidase</fullName>
    </submittedName>
</protein>
<dbReference type="Gene3D" id="2.60.40.10">
    <property type="entry name" value="Immunoglobulins"/>
    <property type="match status" value="1"/>
</dbReference>
<feature type="chain" id="PRO_5022077462" evidence="3">
    <location>
        <begin position="28"/>
        <end position="825"/>
    </location>
</feature>
<dbReference type="Pfam" id="PF00933">
    <property type="entry name" value="Glyco_hydro_3"/>
    <property type="match status" value="1"/>
</dbReference>
<dbReference type="Pfam" id="PF01915">
    <property type="entry name" value="Glyco_hydro_3_C"/>
    <property type="match status" value="2"/>
</dbReference>
<dbReference type="InterPro" id="IPR050288">
    <property type="entry name" value="Cellulose_deg_GH3"/>
</dbReference>
<dbReference type="GO" id="GO:0008422">
    <property type="term" value="F:beta-glucosidase activity"/>
    <property type="evidence" value="ECO:0007669"/>
    <property type="project" value="TreeGrafter"/>
</dbReference>
<gene>
    <name evidence="5" type="ORF">IP93_01127</name>
</gene>
<evidence type="ECO:0000313" key="5">
    <source>
        <dbReference type="EMBL" id="TWI12781.1"/>
    </source>
</evidence>
<dbReference type="InterPro" id="IPR017853">
    <property type="entry name" value="GH"/>
</dbReference>
<evidence type="ECO:0000256" key="3">
    <source>
        <dbReference type="SAM" id="SignalP"/>
    </source>
</evidence>
<sequence>MVPLSFRGHLFPAIALVAAVLALPGCASTPTKGAGMSRASTTGLPWMDKGMDPGRRADLLLAAMSFEQKAQQLTGAVPEIVPELPHCKGARHTTGIPALGIPTLRITNGPVGIGQNDCVGLDTPPDMAYVNGLYVDNAVYFHPSSAKATAVPSALAIAASFDPHVATAFGELMGEEGSRLALHVFEAPGMNLARLPLAGRNFEYKGEDPYLAGVMSVAETRAVQGKGLIAVAKHYVGNEQETNRMSVRERIDPQVLHEMYLLPFEMTIKDGEAGAVMCSYNALNGAFACENEEMLTNVLRRQWGFQGYVQSDFFAAKSTAKAMRAGLDHEMPLPQFFAPDKLRAALDAGELSMADIDTALRRRYVQMFKFGVFDKPIVQQDLDVEGGGRQARAIGVETAVLLQNNGALPLPHDAKRVLLVGKASQIYAQQAVAGGSVVGKVMGAGGGSSDVVPFYTVTPVDGLRAIYAQTGNTAVDVRLALVDDANGDATIDGKAAGFDDVLQAAANADAVVIMAGTVAEEGADRATFADKSGGKLTARGDSLDWYAPLPKALSFDGGDNAGRNSHTIAMIDRLFGVRSTTARPTHAKTALVLKDNAGVPLPARWLGTKGPAMLEVWFPGQEDGHIVADLLLGVHNPSGKLPVTFPVEGQGFMETVTPRQYPGVMDAEGIPHVEYSEQLQIGYRWYDANGKRPAFAFGHGLSYTTFAIETPRLQAPSTDGAPYRVEATVRNTGTRAGSEVVQVYLTVPSGSGLPQPPKRLVGFSKLQLAPGTDQRVAIDIDPNASHHPLSVWDASRKTFVIPSGTYTVWIGSASDRLVRAGTFER</sequence>
<keyword evidence="3" id="KW-0732">Signal</keyword>
<keyword evidence="2" id="KW-0378">Hydrolase</keyword>
<dbReference type="PRINTS" id="PR00133">
    <property type="entry name" value="GLHYDRLASE3"/>
</dbReference>
<dbReference type="AlphaFoldDB" id="A0A562LYR7"/>
<proteinExistence type="inferred from homology"/>
<comment type="similarity">
    <text evidence="1">Belongs to the glycosyl hydrolase 3 family.</text>
</comment>
<dbReference type="Pfam" id="PF14310">
    <property type="entry name" value="Fn3-like"/>
    <property type="match status" value="1"/>
</dbReference>
<dbReference type="Gene3D" id="3.20.20.300">
    <property type="entry name" value="Glycoside hydrolase, family 3, N-terminal domain"/>
    <property type="match status" value="1"/>
</dbReference>
<dbReference type="SMART" id="SM01217">
    <property type="entry name" value="Fn3_like"/>
    <property type="match status" value="1"/>
</dbReference>